<proteinExistence type="predicted"/>
<name>A0A290XG20_9GAMM</name>
<feature type="transmembrane region" description="Helical" evidence="1">
    <location>
        <begin position="566"/>
        <end position="583"/>
    </location>
</feature>
<dbReference type="KEGG" id="lum:CNR27_12170"/>
<keyword evidence="3" id="KW-1185">Reference proteome</keyword>
<keyword evidence="1" id="KW-0472">Membrane</keyword>
<dbReference type="Proteomes" id="UP000218968">
    <property type="component" value="Chromosome"/>
</dbReference>
<feature type="transmembrane region" description="Helical" evidence="1">
    <location>
        <begin position="36"/>
        <end position="58"/>
    </location>
</feature>
<feature type="transmembrane region" description="Helical" evidence="1">
    <location>
        <begin position="6"/>
        <end position="24"/>
    </location>
</feature>
<dbReference type="OrthoDB" id="7199749at2"/>
<reference evidence="3" key="1">
    <citation type="submission" date="2017-09" db="EMBL/GenBank/DDBJ databases">
        <title>Luteimonas liuhanmingii sp.nov., isolated from the intestinal contents of Tibetan Plateau Pika in Yushu, Qinghai Province, China.</title>
        <authorList>
            <person name="Gui Z."/>
        </authorList>
    </citation>
    <scope>NUCLEOTIDE SEQUENCE [LARGE SCALE GENOMIC DNA]</scope>
    <source>
        <strain evidence="3">100111</strain>
    </source>
</reference>
<evidence type="ECO:0000313" key="2">
    <source>
        <dbReference type="EMBL" id="ATD68094.1"/>
    </source>
</evidence>
<gene>
    <name evidence="2" type="ORF">CNR27_12170</name>
</gene>
<accession>A0A290XG20</accession>
<dbReference type="EMBL" id="CP023406">
    <property type="protein sequence ID" value="ATD68094.1"/>
    <property type="molecule type" value="Genomic_DNA"/>
</dbReference>
<organism evidence="2 3">
    <name type="scientific">Luteimonas chenhongjianii</name>
    <dbReference type="NCBI Taxonomy" id="2006110"/>
    <lineage>
        <taxon>Bacteria</taxon>
        <taxon>Pseudomonadati</taxon>
        <taxon>Pseudomonadota</taxon>
        <taxon>Gammaproteobacteria</taxon>
        <taxon>Lysobacterales</taxon>
        <taxon>Lysobacteraceae</taxon>
        <taxon>Luteimonas</taxon>
    </lineage>
</organism>
<sequence>MRPEHWLGAVLLAAALLSIARVAFAHLRAPGGRRPAAWRSLALAVLTAASALLLYRMLLPSAPAGPDRLVVLTADADGLPVPAAAQVIALPEAGEVPPGASRMPDLATALRLHPQVRELVVVGAGLHPRDRDAVDGRALAYLPAPVAPGLAELDAPGDVAPGARFAVRGRVTGIEGARVSLFDPAGRVVDTAATDEAGSFRLSGTARGAGATLFEVAIQDVEASAWTRARVPVVVAGSAPMRVLLLAGAPNPDTRALRRWAEDAGTSLRWRMAFGGGAVTGDAPTLDAASLGKQDLVLIEARAWDGLGASARAALLAAVREGLGLLVHAPQPPSNALRSWLRTGGLAIETGRLREWRVDAGPDDLARLRAWSGPGSEDAPFDPQLAGEAPPALGYLPLTGGLPSAGVGADDMMRWQALGKGRIGIVTLADSWQLPLAGRADLHGELWSAWAGTLARPGDAVVTGFGGEARVGERVALCALEADAQVLAPDGRTTALVPDPAADGCAGLWPRVPGWHRIDGGGVLWVRGADDAPGLQAAAMQAATRELAGAGADPGMQALPSPAVRPLVWFLAWLLVTALLWALHRSRRGRAGAPAD</sequence>
<evidence type="ECO:0008006" key="4">
    <source>
        <dbReference type="Google" id="ProtNLM"/>
    </source>
</evidence>
<dbReference type="RefSeq" id="WP_096299140.1">
    <property type="nucleotide sequence ID" value="NZ_CP023406.1"/>
</dbReference>
<protein>
    <recommendedName>
        <fullName evidence="4">Carboxypeptidase regulatory-like domain-containing protein</fullName>
    </recommendedName>
</protein>
<evidence type="ECO:0000313" key="3">
    <source>
        <dbReference type="Proteomes" id="UP000218968"/>
    </source>
</evidence>
<evidence type="ECO:0000256" key="1">
    <source>
        <dbReference type="SAM" id="Phobius"/>
    </source>
</evidence>
<keyword evidence="1" id="KW-0812">Transmembrane</keyword>
<dbReference type="AlphaFoldDB" id="A0A290XG20"/>
<keyword evidence="1" id="KW-1133">Transmembrane helix</keyword>